<dbReference type="RefSeq" id="XP_005103174.2">
    <property type="nucleotide sequence ID" value="XM_005103117.3"/>
</dbReference>
<keyword evidence="2 6" id="KW-0732">Signal</keyword>
<name>A0ABM0JWI5_APLCA</name>
<dbReference type="SUPFAM" id="SSF57625">
    <property type="entry name" value="Invertebrate chitin-binding proteins"/>
    <property type="match status" value="3"/>
</dbReference>
<feature type="domain" description="Chitin-binding type-2" evidence="7">
    <location>
        <begin position="165"/>
        <end position="223"/>
    </location>
</feature>
<accession>A0ABM0JWI5</accession>
<protein>
    <submittedName>
        <fullName evidence="9">Chondroitin proteoglycan 2</fullName>
    </submittedName>
</protein>
<keyword evidence="8" id="KW-1185">Reference proteome</keyword>
<dbReference type="Pfam" id="PF01607">
    <property type="entry name" value="CBM_14"/>
    <property type="match status" value="3"/>
</dbReference>
<evidence type="ECO:0000256" key="2">
    <source>
        <dbReference type="ARBA" id="ARBA00022729"/>
    </source>
</evidence>
<evidence type="ECO:0000259" key="7">
    <source>
        <dbReference type="PROSITE" id="PS50940"/>
    </source>
</evidence>
<dbReference type="Gene3D" id="2.170.140.10">
    <property type="entry name" value="Chitin binding domain"/>
    <property type="match status" value="3"/>
</dbReference>
<feature type="domain" description="Chitin-binding type-2" evidence="7">
    <location>
        <begin position="90"/>
        <end position="148"/>
    </location>
</feature>
<evidence type="ECO:0000256" key="4">
    <source>
        <dbReference type="ARBA" id="ARBA00023157"/>
    </source>
</evidence>
<dbReference type="PROSITE" id="PS50940">
    <property type="entry name" value="CHIT_BIND_II"/>
    <property type="match status" value="3"/>
</dbReference>
<keyword evidence="3" id="KW-0677">Repeat</keyword>
<evidence type="ECO:0000256" key="1">
    <source>
        <dbReference type="ARBA" id="ARBA00022669"/>
    </source>
</evidence>
<evidence type="ECO:0000313" key="8">
    <source>
        <dbReference type="Proteomes" id="UP000694888"/>
    </source>
</evidence>
<dbReference type="InterPro" id="IPR036508">
    <property type="entry name" value="Chitin-bd_dom_sf"/>
</dbReference>
<evidence type="ECO:0000256" key="6">
    <source>
        <dbReference type="SAM" id="SignalP"/>
    </source>
</evidence>
<keyword evidence="4" id="KW-1015">Disulfide bond</keyword>
<evidence type="ECO:0000256" key="3">
    <source>
        <dbReference type="ARBA" id="ARBA00022737"/>
    </source>
</evidence>
<dbReference type="SMART" id="SM00494">
    <property type="entry name" value="ChtBD2"/>
    <property type="match status" value="3"/>
</dbReference>
<feature type="chain" id="PRO_5046451895" evidence="6">
    <location>
        <begin position="19"/>
        <end position="229"/>
    </location>
</feature>
<organism evidence="8 9">
    <name type="scientific">Aplysia californica</name>
    <name type="common">California sea hare</name>
    <dbReference type="NCBI Taxonomy" id="6500"/>
    <lineage>
        <taxon>Eukaryota</taxon>
        <taxon>Metazoa</taxon>
        <taxon>Spiralia</taxon>
        <taxon>Lophotrochozoa</taxon>
        <taxon>Mollusca</taxon>
        <taxon>Gastropoda</taxon>
        <taxon>Heterobranchia</taxon>
        <taxon>Euthyneura</taxon>
        <taxon>Tectipleura</taxon>
        <taxon>Aplysiida</taxon>
        <taxon>Aplysioidea</taxon>
        <taxon>Aplysiidae</taxon>
        <taxon>Aplysia</taxon>
    </lineage>
</organism>
<evidence type="ECO:0000313" key="9">
    <source>
        <dbReference type="RefSeq" id="XP_005103174.2"/>
    </source>
</evidence>
<keyword evidence="5" id="KW-0325">Glycoprotein</keyword>
<dbReference type="InterPro" id="IPR051940">
    <property type="entry name" value="Chitin_bind-dev_reg"/>
</dbReference>
<dbReference type="InterPro" id="IPR002557">
    <property type="entry name" value="Chitin-bd_dom"/>
</dbReference>
<keyword evidence="1" id="KW-0147">Chitin-binding</keyword>
<dbReference type="PANTHER" id="PTHR23301">
    <property type="entry name" value="CHITIN BINDING PERITROPHIN-A"/>
    <property type="match status" value="1"/>
</dbReference>
<proteinExistence type="predicted"/>
<dbReference type="Proteomes" id="UP000694888">
    <property type="component" value="Unplaced"/>
</dbReference>
<gene>
    <name evidence="9" type="primary">LOC101854510</name>
</gene>
<dbReference type="GeneID" id="101854510"/>
<evidence type="ECO:0000256" key="5">
    <source>
        <dbReference type="ARBA" id="ARBA00023180"/>
    </source>
</evidence>
<reference evidence="9" key="1">
    <citation type="submission" date="2025-08" db="UniProtKB">
        <authorList>
            <consortium name="RefSeq"/>
        </authorList>
    </citation>
    <scope>IDENTIFICATION</scope>
</reference>
<dbReference type="PANTHER" id="PTHR23301:SF0">
    <property type="entry name" value="CHITIN-BINDING TYPE-2 DOMAIN-CONTAINING PROTEIN-RELATED"/>
    <property type="match status" value="1"/>
</dbReference>
<sequence length="229" mass="24870">MVTKILLVSLALFALGTCQLTINLCTQYGWPNGNYPDPYDCLKYINCNGAIATVMSCAPGTVFNPNTRNCDNYGNVPICQSTQQSPIVVTNICNQFGWGNGNFYHPYNCAQYIQCANGLTTVNACGAGQYYDQSLGRCALAGTGYCLQYVFTPPPTPVVYPDGFDSYCSVNNLSNGIHPDPYSCFSYVECTFGRTTHMPCPSGLSFDRSLLVCDGNRYQNCGGNVLVGK</sequence>
<feature type="signal peptide" evidence="6">
    <location>
        <begin position="1"/>
        <end position="18"/>
    </location>
</feature>
<feature type="domain" description="Chitin-binding type-2" evidence="7">
    <location>
        <begin position="22"/>
        <end position="81"/>
    </location>
</feature>